<evidence type="ECO:0000313" key="3">
    <source>
        <dbReference type="Proteomes" id="UP000308292"/>
    </source>
</evidence>
<reference evidence="3" key="1">
    <citation type="submission" date="2018-02" db="EMBL/GenBank/DDBJ databases">
        <authorList>
            <person name="Cea G.-C."/>
            <person name="William W."/>
        </authorList>
    </citation>
    <scope>NUCLEOTIDE SEQUENCE [LARGE SCALE GENOMIC DNA]</scope>
    <source>
        <strain evidence="3">692</strain>
        <plasmid evidence="3">rcs29_pii</plasmid>
    </source>
</reference>
<dbReference type="InterPro" id="IPR010985">
    <property type="entry name" value="Ribbon_hlx_hlx"/>
</dbReference>
<dbReference type="Proteomes" id="UP000308292">
    <property type="component" value="Plasmid RCS29_pII"/>
</dbReference>
<dbReference type="RefSeq" id="WP_000040827.1">
    <property type="nucleotide sequence ID" value="NZ_BFNT01000078.1"/>
</dbReference>
<dbReference type="AlphaFoldDB" id="A0A2P9E314"/>
<dbReference type="GO" id="GO:0006355">
    <property type="term" value="P:regulation of DNA-templated transcription"/>
    <property type="evidence" value="ECO:0007669"/>
    <property type="project" value="InterPro"/>
</dbReference>
<sequence>MSKLPSPKINIRNLNPDIYSVLKKEAEKNCRSLEGEVRFALGLYAEFLIKNKNQEDRYSKILSELSDIKSAMGISELIKEKI</sequence>
<gene>
    <name evidence="2" type="ORF">RCS29_PII0019</name>
</gene>
<dbReference type="EMBL" id="LT985239">
    <property type="protein sequence ID" value="SPD97774.1"/>
    <property type="molecule type" value="Genomic_DNA"/>
</dbReference>
<dbReference type="InterPro" id="IPR053853">
    <property type="entry name" value="FitA-like_RHH"/>
</dbReference>
<keyword evidence="2" id="KW-0614">Plasmid</keyword>
<protein>
    <recommendedName>
        <fullName evidence="1">Antitoxin FitA-like ribbon-helix-helix domain-containing protein</fullName>
    </recommendedName>
</protein>
<organism evidence="2 3">
    <name type="scientific">Escherichia coli</name>
    <dbReference type="NCBI Taxonomy" id="562"/>
    <lineage>
        <taxon>Bacteria</taxon>
        <taxon>Pseudomonadati</taxon>
        <taxon>Pseudomonadota</taxon>
        <taxon>Gammaproteobacteria</taxon>
        <taxon>Enterobacterales</taxon>
        <taxon>Enterobacteriaceae</taxon>
        <taxon>Escherichia</taxon>
    </lineage>
</organism>
<proteinExistence type="predicted"/>
<evidence type="ECO:0000259" key="1">
    <source>
        <dbReference type="Pfam" id="PF22513"/>
    </source>
</evidence>
<dbReference type="SUPFAM" id="SSF47598">
    <property type="entry name" value="Ribbon-helix-helix"/>
    <property type="match status" value="1"/>
</dbReference>
<name>A0A2P9E314_ECOLX</name>
<feature type="domain" description="Antitoxin FitA-like ribbon-helix-helix" evidence="1">
    <location>
        <begin position="7"/>
        <end position="40"/>
    </location>
</feature>
<accession>A0A2P9E314</accession>
<geneLocation type="plasmid" evidence="3">
    <name>rcs29_pii</name>
</geneLocation>
<dbReference type="Pfam" id="PF22513">
    <property type="entry name" value="FitA-like_RHH"/>
    <property type="match status" value="1"/>
</dbReference>
<evidence type="ECO:0000313" key="2">
    <source>
        <dbReference type="EMBL" id="SPD97774.1"/>
    </source>
</evidence>